<reference evidence="2" key="1">
    <citation type="submission" date="2025-08" db="UniProtKB">
        <authorList>
            <consortium name="Ensembl"/>
        </authorList>
    </citation>
    <scope>IDENTIFICATION</scope>
</reference>
<protein>
    <submittedName>
        <fullName evidence="2">Uncharacterized protein</fullName>
    </submittedName>
</protein>
<feature type="region of interest" description="Disordered" evidence="1">
    <location>
        <begin position="1"/>
        <end position="31"/>
    </location>
</feature>
<sequence length="55" mass="6007">MDITSLSHGSLLSGDPVCSHEEEIETERTVADSLRNYQDVAVDGTQLEDSLMNPT</sequence>
<keyword evidence="3" id="KW-1185">Reference proteome</keyword>
<feature type="compositionally biased region" description="Polar residues" evidence="1">
    <location>
        <begin position="1"/>
        <end position="10"/>
    </location>
</feature>
<name>A0A8C2VRK2_CHILA</name>
<feature type="compositionally biased region" description="Basic and acidic residues" evidence="1">
    <location>
        <begin position="18"/>
        <end position="30"/>
    </location>
</feature>
<dbReference type="AlphaFoldDB" id="A0A8C2VRK2"/>
<organism evidence="2 3">
    <name type="scientific">Chinchilla lanigera</name>
    <name type="common">Long-tailed chinchilla</name>
    <name type="synonym">Chinchilla villidera</name>
    <dbReference type="NCBI Taxonomy" id="34839"/>
    <lineage>
        <taxon>Eukaryota</taxon>
        <taxon>Metazoa</taxon>
        <taxon>Chordata</taxon>
        <taxon>Craniata</taxon>
        <taxon>Vertebrata</taxon>
        <taxon>Euteleostomi</taxon>
        <taxon>Mammalia</taxon>
        <taxon>Eutheria</taxon>
        <taxon>Euarchontoglires</taxon>
        <taxon>Glires</taxon>
        <taxon>Rodentia</taxon>
        <taxon>Hystricomorpha</taxon>
        <taxon>Chinchillidae</taxon>
        <taxon>Chinchilla</taxon>
    </lineage>
</organism>
<dbReference type="Proteomes" id="UP000694398">
    <property type="component" value="Unassembled WGS sequence"/>
</dbReference>
<evidence type="ECO:0000256" key="1">
    <source>
        <dbReference type="SAM" id="MobiDB-lite"/>
    </source>
</evidence>
<proteinExistence type="predicted"/>
<reference evidence="2" key="2">
    <citation type="submission" date="2025-09" db="UniProtKB">
        <authorList>
            <consortium name="Ensembl"/>
        </authorList>
    </citation>
    <scope>IDENTIFICATION</scope>
</reference>
<dbReference type="Ensembl" id="ENSCLAT00000019792.1">
    <property type="protein sequence ID" value="ENSCLAP00000019599.1"/>
    <property type="gene ID" value="ENSCLAG00000013451.1"/>
</dbReference>
<evidence type="ECO:0000313" key="3">
    <source>
        <dbReference type="Proteomes" id="UP000694398"/>
    </source>
</evidence>
<accession>A0A8C2VRK2</accession>
<evidence type="ECO:0000313" key="2">
    <source>
        <dbReference type="Ensembl" id="ENSCLAP00000019599.1"/>
    </source>
</evidence>